<dbReference type="PANTHER" id="PTHR43309:SF5">
    <property type="entry name" value="5-OXOPROLINASE SUBUNIT C"/>
    <property type="match status" value="1"/>
</dbReference>
<evidence type="ECO:0000256" key="3">
    <source>
        <dbReference type="ARBA" id="ARBA00022840"/>
    </source>
</evidence>
<feature type="domain" description="Carboxyltransferase" evidence="4">
    <location>
        <begin position="24"/>
        <end position="321"/>
    </location>
</feature>
<evidence type="ECO:0000313" key="5">
    <source>
        <dbReference type="EMBL" id="QGU94811.1"/>
    </source>
</evidence>
<evidence type="ECO:0000313" key="6">
    <source>
        <dbReference type="Proteomes" id="UP000422764"/>
    </source>
</evidence>
<evidence type="ECO:0000256" key="2">
    <source>
        <dbReference type="ARBA" id="ARBA00022801"/>
    </source>
</evidence>
<dbReference type="GO" id="GO:0005524">
    <property type="term" value="F:ATP binding"/>
    <property type="evidence" value="ECO:0007669"/>
    <property type="project" value="UniProtKB-KW"/>
</dbReference>
<evidence type="ECO:0000256" key="1">
    <source>
        <dbReference type="ARBA" id="ARBA00022741"/>
    </source>
</evidence>
<reference evidence="5 6" key="1">
    <citation type="submission" date="2019-12" db="EMBL/GenBank/DDBJ databases">
        <title>Genome sequenceing of Clostridium bovifaecis.</title>
        <authorList>
            <person name="Yao Y."/>
        </authorList>
    </citation>
    <scope>NUCLEOTIDE SEQUENCE [LARGE SCALE GENOMIC DNA]</scope>
    <source>
        <strain evidence="5 6">BXX</strain>
    </source>
</reference>
<dbReference type="EMBL" id="CP046522">
    <property type="protein sequence ID" value="QGU94811.1"/>
    <property type="molecule type" value="Genomic_DNA"/>
</dbReference>
<keyword evidence="5" id="KW-0456">Lyase</keyword>
<organism evidence="5 6">
    <name type="scientific">Clostridium bovifaecis</name>
    <dbReference type="NCBI Taxonomy" id="2184719"/>
    <lineage>
        <taxon>Bacteria</taxon>
        <taxon>Bacillati</taxon>
        <taxon>Bacillota</taxon>
        <taxon>Clostridia</taxon>
        <taxon>Eubacteriales</taxon>
        <taxon>Clostridiaceae</taxon>
        <taxon>Clostridium</taxon>
    </lineage>
</organism>
<dbReference type="GO" id="GO:0016787">
    <property type="term" value="F:hydrolase activity"/>
    <property type="evidence" value="ECO:0007669"/>
    <property type="project" value="UniProtKB-KW"/>
</dbReference>
<dbReference type="GO" id="GO:0016829">
    <property type="term" value="F:lyase activity"/>
    <property type="evidence" value="ECO:0007669"/>
    <property type="project" value="UniProtKB-KW"/>
</dbReference>
<dbReference type="SMART" id="SM00797">
    <property type="entry name" value="AHS2"/>
    <property type="match status" value="1"/>
</dbReference>
<proteinExistence type="predicted"/>
<dbReference type="Pfam" id="PF02626">
    <property type="entry name" value="CT_A_B"/>
    <property type="match status" value="1"/>
</dbReference>
<dbReference type="PANTHER" id="PTHR43309">
    <property type="entry name" value="5-OXOPROLINASE SUBUNIT C"/>
    <property type="match status" value="1"/>
</dbReference>
<accession>A0A6I6EX52</accession>
<gene>
    <name evidence="5" type="ORF">GOM49_06600</name>
</gene>
<dbReference type="AlphaFoldDB" id="A0A6I6EX52"/>
<keyword evidence="6" id="KW-1185">Reference proteome</keyword>
<protein>
    <submittedName>
        <fullName evidence="5">5-oxoprolinase/urea amidolyase family protein</fullName>
    </submittedName>
</protein>
<dbReference type="InterPro" id="IPR003778">
    <property type="entry name" value="CT_A_B"/>
</dbReference>
<dbReference type="SUPFAM" id="SSF50891">
    <property type="entry name" value="Cyclophilin-like"/>
    <property type="match status" value="1"/>
</dbReference>
<evidence type="ECO:0000259" key="4">
    <source>
        <dbReference type="SMART" id="SM00797"/>
    </source>
</evidence>
<keyword evidence="2" id="KW-0378">Hydrolase</keyword>
<dbReference type="InterPro" id="IPR052708">
    <property type="entry name" value="PxpC"/>
</dbReference>
<dbReference type="NCBIfam" id="TIGR00724">
    <property type="entry name" value="urea_amlyse_rel"/>
    <property type="match status" value="1"/>
</dbReference>
<keyword evidence="3" id="KW-0067">ATP-binding</keyword>
<name>A0A6I6EX52_9CLOT</name>
<dbReference type="InterPro" id="IPR029000">
    <property type="entry name" value="Cyclophilin-like_dom_sf"/>
</dbReference>
<dbReference type="Proteomes" id="UP000422764">
    <property type="component" value="Chromosome"/>
</dbReference>
<keyword evidence="1" id="KW-0547">Nucleotide-binding</keyword>
<dbReference type="Gene3D" id="2.40.100.10">
    <property type="entry name" value="Cyclophilin-like"/>
    <property type="match status" value="1"/>
</dbReference>
<sequence length="337" mass="37214">MGIEIKNPGLFTTVQDLGRYGFRKYGVVVSGAMDEASHRVANLLVGNDEDAATLEITLLGPEILIKEDALIAICGGDLSPSINNCRIPMWRPVYVKGGSTLSFGKCASGARAYISFAGSFKLKAVMGSKSTYLRGEIGGYQGRKLKKGDIINLNNPSCQLVNFINILSKNVNSNGFSFPKWFINKSILSEHSKNPAIRVVKGGEMDYFHKESIKAFFNERFMITSQSDRMGYRLKGEELRLEEPLEMISEAVSLGTIQVPPDGNPILLLADRQTTGGYPKIAQVITADIPLVAQLKPGDSVRFEEVSLERAQRLFILREESIEELKTTIKIKMKGEK</sequence>